<dbReference type="Gene3D" id="1.25.40.10">
    <property type="entry name" value="Tetratricopeptide repeat domain"/>
    <property type="match status" value="5"/>
</dbReference>
<dbReference type="Pfam" id="PF13424">
    <property type="entry name" value="TPR_12"/>
    <property type="match status" value="3"/>
</dbReference>
<keyword evidence="3" id="KW-1185">Reference proteome</keyword>
<dbReference type="PANTHER" id="PTHR19959">
    <property type="entry name" value="KINESIN LIGHT CHAIN"/>
    <property type="match status" value="1"/>
</dbReference>
<dbReference type="KEGG" id="uam:UABAM_02689"/>
<organism evidence="2 3">
    <name type="scientific">Uabimicrobium amorphum</name>
    <dbReference type="NCBI Taxonomy" id="2596890"/>
    <lineage>
        <taxon>Bacteria</taxon>
        <taxon>Pseudomonadati</taxon>
        <taxon>Planctomycetota</taxon>
        <taxon>Candidatus Uabimicrobiia</taxon>
        <taxon>Candidatus Uabimicrobiales</taxon>
        <taxon>Candidatus Uabimicrobiaceae</taxon>
        <taxon>Candidatus Uabimicrobium</taxon>
    </lineage>
</organism>
<dbReference type="Proteomes" id="UP000326354">
    <property type="component" value="Chromosome"/>
</dbReference>
<keyword evidence="1" id="KW-0802">TPR repeat</keyword>
<dbReference type="InterPro" id="IPR019734">
    <property type="entry name" value="TPR_rpt"/>
</dbReference>
<dbReference type="InterPro" id="IPR011990">
    <property type="entry name" value="TPR-like_helical_dom_sf"/>
</dbReference>
<sequence>MDNIGDELSTFTEATSFEQTGDYNAAAEIYQHLVTLEKIKDHSDHSILVDYLNRAGYCYQKSDNVTKSQQCFHEAQSLRQNIVVEKEIAANLDYNPNLYESLSDFDKDFIGKTELELLDLVSKLQGKAKHFVEKKKPNLAAAHYAKLVELAKRLSSISNDDLIKYAENAAFNLQNAKCFRQALYYYTEAVRLNIEEKKFNSIAMNYNNMSFLYLQYQNYTAALKYCQQSLKFNKKINNTYQISLNLSNLGQIYRKQKNFEKALSSFEQAVALKIKLGKRKDIAHEVYHIAEVYRDQEQYKDAIAKINTALSIVSDIETRKISLYNDFLGEIYVKQQQPQTALQYFKKAFRAYSEHSKLKASEVLVKICNVYKEQQDFPNLVTHLEENLHINTELNNEEQVEKLLREIAHVLYKQKEHEQAKEYFSKIIVIHEQKGRAKSFATYYQDLHTLALWHEQLQQYSESFNLLQKALNTAKKTHHGSVEVTLHRIGDVYLIQEDTTRALRAYEQAVEDSNNWYMNALHLIAIAATYGQAQNVQAAEGYHEKAHEIVLQNRKTRNILYLETLKNEDERNLEFKSYYLEAYIHAKMAEFNKKDAIKFHLQAINLLKDICAIDPKNTYENSCQKSRIDIEMNKQQFLIEQINYLTFACAELIEKQQLGVVTQAVGQLFNSNESIYGIEYCGDLLKLCSEIISADQLTDYFFQAGLRYFQLQEYSKSLMSYAKSVTVSQASQDDRQKALQKIVSILEKHQILFDDVIADHLGKCVKIATDSPLYPQLLKSLCLLYKDSENPERGANYFEMACDEFEDKEFTIDLLRNLADRYTALGEKDKVLQVQENISQLEHGEKQTAFLEEIDFEKTQRMAHTFLSLNEYDKALENFTLLEKEHRKQQQKQQLAQTLLYIAQVYGAMGNVKSALENLHEAFTISREINDKVLIGEVLQSMNDVYIKNQDIEGALHYNLSMLDLDRRYGFKPFIVLDLYHISKLCAHKRDFPAAISYAEEALQITNDHKQHAIIDITELLVLLEDLYTQTEHSSKLIDVYMQLISLFEKTHREDMIRTYKDLLFSTCEKYYAKVQNMTSVEKSLENQESLFNAFIYLARTKSKQGLVESSSYEKSVDNLREACQIYQNLKNYVSPRNKHIVYDEMVQCQEGLSQSLLALGDYHMNFETYEDAIFFYAENIEIRKEMNDTQSLIESFLRLANAYQKKRQLQQSLDALLQALKYCQESNFEQEEMRLRNKISQLYLTLGDQEKAYQYSEKVIHFYSQISQTAPLHVNQELLSEAKQVTATIKENTRKQGRDFTLSIEGQLPKSDRS</sequence>
<dbReference type="SUPFAM" id="SSF48452">
    <property type="entry name" value="TPR-like"/>
    <property type="match status" value="7"/>
</dbReference>
<evidence type="ECO:0000256" key="1">
    <source>
        <dbReference type="PROSITE-ProRule" id="PRU00339"/>
    </source>
</evidence>
<gene>
    <name evidence="2" type="ORF">UABAM_02689</name>
</gene>
<dbReference type="EMBL" id="AP019860">
    <property type="protein sequence ID" value="BBM84330.1"/>
    <property type="molecule type" value="Genomic_DNA"/>
</dbReference>
<dbReference type="Pfam" id="PF13181">
    <property type="entry name" value="TPR_8"/>
    <property type="match status" value="1"/>
</dbReference>
<accession>A0A5S9INJ5</accession>
<evidence type="ECO:0000313" key="2">
    <source>
        <dbReference type="EMBL" id="BBM84330.1"/>
    </source>
</evidence>
<protein>
    <submittedName>
        <fullName evidence="2">Tetratricopeptide repeat domain protein</fullName>
    </submittedName>
</protein>
<evidence type="ECO:0000313" key="3">
    <source>
        <dbReference type="Proteomes" id="UP000326354"/>
    </source>
</evidence>
<dbReference type="SMART" id="SM00028">
    <property type="entry name" value="TPR"/>
    <property type="match status" value="18"/>
</dbReference>
<dbReference type="PROSITE" id="PS50005">
    <property type="entry name" value="TPR"/>
    <property type="match status" value="1"/>
</dbReference>
<name>A0A5S9INJ5_UABAM</name>
<reference evidence="2 3" key="1">
    <citation type="submission" date="2019-08" db="EMBL/GenBank/DDBJ databases">
        <title>Complete genome sequence of Candidatus Uab amorphum.</title>
        <authorList>
            <person name="Shiratori T."/>
            <person name="Suzuki S."/>
            <person name="Kakizawa Y."/>
            <person name="Ishida K."/>
        </authorList>
    </citation>
    <scope>NUCLEOTIDE SEQUENCE [LARGE SCALE GENOMIC DNA]</scope>
    <source>
        <strain evidence="2 3">SRT547</strain>
    </source>
</reference>
<proteinExistence type="predicted"/>
<dbReference type="PANTHER" id="PTHR19959:SF119">
    <property type="entry name" value="FUNGAL LIPASE-LIKE DOMAIN-CONTAINING PROTEIN"/>
    <property type="match status" value="1"/>
</dbReference>
<feature type="repeat" description="TPR" evidence="1">
    <location>
        <begin position="243"/>
        <end position="276"/>
    </location>
</feature>
<dbReference type="RefSeq" id="WP_151968490.1">
    <property type="nucleotide sequence ID" value="NZ_AP019860.1"/>
</dbReference>
<dbReference type="OrthoDB" id="220792at2"/>